<dbReference type="GO" id="GO:0016787">
    <property type="term" value="F:hydrolase activity"/>
    <property type="evidence" value="ECO:0007669"/>
    <property type="project" value="UniProtKB-KW"/>
</dbReference>
<evidence type="ECO:0000313" key="3">
    <source>
        <dbReference type="Proteomes" id="UP000575469"/>
    </source>
</evidence>
<comment type="caution">
    <text evidence="2">The sequence shown here is derived from an EMBL/GenBank/DDBJ whole genome shotgun (WGS) entry which is preliminary data.</text>
</comment>
<organism evidence="2 3">
    <name type="scientific">Ralstonia insidiosa</name>
    <dbReference type="NCBI Taxonomy" id="190721"/>
    <lineage>
        <taxon>Bacteria</taxon>
        <taxon>Pseudomonadati</taxon>
        <taxon>Pseudomonadota</taxon>
        <taxon>Betaproteobacteria</taxon>
        <taxon>Burkholderiales</taxon>
        <taxon>Burkholderiaceae</taxon>
        <taxon>Ralstonia</taxon>
    </lineage>
</organism>
<reference evidence="2 3" key="1">
    <citation type="submission" date="2020-04" db="EMBL/GenBank/DDBJ databases">
        <title>Ralstonia insidiosa genome sequencing and assembly.</title>
        <authorList>
            <person name="Martins R.C.R."/>
            <person name="Perdigao-Neto L.V."/>
            <person name="Levin A.S.S."/>
            <person name="Costa S.F."/>
        </authorList>
    </citation>
    <scope>NUCLEOTIDE SEQUENCE [LARGE SCALE GENOMIC DNA]</scope>
    <source>
        <strain evidence="2 3">5047</strain>
    </source>
</reference>
<feature type="domain" description="AB hydrolase-1" evidence="1">
    <location>
        <begin position="93"/>
        <end position="337"/>
    </location>
</feature>
<protein>
    <submittedName>
        <fullName evidence="2">Alpha/beta fold hydrolase</fullName>
    </submittedName>
</protein>
<dbReference type="SUPFAM" id="SSF53474">
    <property type="entry name" value="alpha/beta-Hydrolases"/>
    <property type="match status" value="1"/>
</dbReference>
<dbReference type="InterPro" id="IPR000073">
    <property type="entry name" value="AB_hydrolase_1"/>
</dbReference>
<proteinExistence type="predicted"/>
<dbReference type="Gene3D" id="3.40.50.1820">
    <property type="entry name" value="alpha/beta hydrolase"/>
    <property type="match status" value="1"/>
</dbReference>
<dbReference type="RefSeq" id="WP_169339948.1">
    <property type="nucleotide sequence ID" value="NZ_JABBZM010000007.1"/>
</dbReference>
<keyword evidence="2" id="KW-0378">Hydrolase</keyword>
<gene>
    <name evidence="2" type="ORF">HGR00_09245</name>
</gene>
<dbReference type="InterPro" id="IPR029058">
    <property type="entry name" value="AB_hydrolase_fold"/>
</dbReference>
<dbReference type="Pfam" id="PF00561">
    <property type="entry name" value="Abhydrolase_1"/>
    <property type="match status" value="1"/>
</dbReference>
<accession>A0A848NYR9</accession>
<sequence length="360" mass="40531">MATSAQSMAPSLTDRLQLEVQRSIQRSLKSLDYLSSQATAIGTTPKTLLHRRGTLSLYHYHAMVDDVYRVPILLVMATSNKAYVFDMAPGQSLIEFLLKRGHDIYVMDWNPPTQSEKDIALEDYVLDFIPDCMRRVQQDSGVDDVTIVGYCAGGLISVLYAALHPQGPLTNLVTFTTPIDFSKMELFKLATDPAQFDVDRLVDSVGNVPPDMVVKMFSMLRPASDFTNQIRLWDNMWNDAYVNQYRRMERWSAETLPLPGSYARQMTKELLQKNALYEGTLRIGGKLVDLSRITVPLLSIVAQYDHIVPPACARPLYERVGSQDKEEVVLPGGHVSLVAGANAVKRMWPKLNDWLETRST</sequence>
<dbReference type="AlphaFoldDB" id="A0A848NYR9"/>
<dbReference type="PANTHER" id="PTHR36837">
    <property type="entry name" value="POLY(3-HYDROXYALKANOATE) POLYMERASE SUBUNIT PHAC"/>
    <property type="match status" value="1"/>
</dbReference>
<dbReference type="InterPro" id="IPR051321">
    <property type="entry name" value="PHA/PHB_synthase"/>
</dbReference>
<dbReference type="Proteomes" id="UP000575469">
    <property type="component" value="Unassembled WGS sequence"/>
</dbReference>
<name>A0A848NYR9_9RALS</name>
<dbReference type="EMBL" id="JABBZM010000007">
    <property type="protein sequence ID" value="NMV38093.1"/>
    <property type="molecule type" value="Genomic_DNA"/>
</dbReference>
<evidence type="ECO:0000259" key="1">
    <source>
        <dbReference type="Pfam" id="PF00561"/>
    </source>
</evidence>
<evidence type="ECO:0000313" key="2">
    <source>
        <dbReference type="EMBL" id="NMV38093.1"/>
    </source>
</evidence>
<dbReference type="PANTHER" id="PTHR36837:SF2">
    <property type="entry name" value="POLY(3-HYDROXYALKANOATE) POLYMERASE SUBUNIT PHAC"/>
    <property type="match status" value="1"/>
</dbReference>